<comment type="caution">
    <text evidence="1">The sequence shown here is derived from an EMBL/GenBank/DDBJ whole genome shotgun (WGS) entry which is preliminary data.</text>
</comment>
<evidence type="ECO:0000313" key="2">
    <source>
        <dbReference type="Proteomes" id="UP000176404"/>
    </source>
</evidence>
<sequence length="63" mass="7467">MENLGQPVKDALKPIQQTINKIKKPLQKKAKQIIEEEARVKAQRTTGWKHRLYKGIENWSRRD</sequence>
<name>A0A1F8B8H9_9BACT</name>
<proteinExistence type="predicted"/>
<reference evidence="1 2" key="1">
    <citation type="journal article" date="2016" name="Nat. Commun.">
        <title>Thousands of microbial genomes shed light on interconnected biogeochemical processes in an aquifer system.</title>
        <authorList>
            <person name="Anantharaman K."/>
            <person name="Brown C.T."/>
            <person name="Hug L.A."/>
            <person name="Sharon I."/>
            <person name="Castelle C.J."/>
            <person name="Probst A.J."/>
            <person name="Thomas B.C."/>
            <person name="Singh A."/>
            <person name="Wilkins M.J."/>
            <person name="Karaoz U."/>
            <person name="Brodie E.L."/>
            <person name="Williams K.H."/>
            <person name="Hubbard S.S."/>
            <person name="Banfield J.F."/>
        </authorList>
    </citation>
    <scope>NUCLEOTIDE SEQUENCE [LARGE SCALE GENOMIC DNA]</scope>
</reference>
<evidence type="ECO:0000313" key="1">
    <source>
        <dbReference type="EMBL" id="OGM60354.1"/>
    </source>
</evidence>
<organism evidence="1 2">
    <name type="scientific">Candidatus Woesebacteria bacterium RIFCSPLOWO2_01_FULL_39_10b</name>
    <dbReference type="NCBI Taxonomy" id="1802517"/>
    <lineage>
        <taxon>Bacteria</taxon>
        <taxon>Candidatus Woeseibacteriota</taxon>
    </lineage>
</organism>
<dbReference type="Proteomes" id="UP000176404">
    <property type="component" value="Unassembled WGS sequence"/>
</dbReference>
<gene>
    <name evidence="1" type="ORF">A2892_03385</name>
</gene>
<dbReference type="AlphaFoldDB" id="A0A1F8B8H9"/>
<protein>
    <submittedName>
        <fullName evidence="1">Uncharacterized protein</fullName>
    </submittedName>
</protein>
<dbReference type="EMBL" id="MGHD01000005">
    <property type="protein sequence ID" value="OGM60354.1"/>
    <property type="molecule type" value="Genomic_DNA"/>
</dbReference>
<accession>A0A1F8B8H9</accession>